<proteinExistence type="predicted"/>
<dbReference type="AlphaFoldDB" id="A0A9P5NSD2"/>
<organism evidence="1 2">
    <name type="scientific">Gymnopilus junonius</name>
    <name type="common">Spectacular rustgill mushroom</name>
    <name type="synonym">Gymnopilus spectabilis subsp. junonius</name>
    <dbReference type="NCBI Taxonomy" id="109634"/>
    <lineage>
        <taxon>Eukaryota</taxon>
        <taxon>Fungi</taxon>
        <taxon>Dikarya</taxon>
        <taxon>Basidiomycota</taxon>
        <taxon>Agaricomycotina</taxon>
        <taxon>Agaricomycetes</taxon>
        <taxon>Agaricomycetidae</taxon>
        <taxon>Agaricales</taxon>
        <taxon>Agaricineae</taxon>
        <taxon>Hymenogastraceae</taxon>
        <taxon>Gymnopilus</taxon>
    </lineage>
</organism>
<protein>
    <submittedName>
        <fullName evidence="1">Uncharacterized protein</fullName>
    </submittedName>
</protein>
<reference evidence="1" key="1">
    <citation type="submission" date="2020-11" db="EMBL/GenBank/DDBJ databases">
        <authorList>
            <consortium name="DOE Joint Genome Institute"/>
            <person name="Ahrendt S."/>
            <person name="Riley R."/>
            <person name="Andreopoulos W."/>
            <person name="LaButti K."/>
            <person name="Pangilinan J."/>
            <person name="Ruiz-duenas F.J."/>
            <person name="Barrasa J.M."/>
            <person name="Sanchez-Garcia M."/>
            <person name="Camarero S."/>
            <person name="Miyauchi S."/>
            <person name="Serrano A."/>
            <person name="Linde D."/>
            <person name="Babiker R."/>
            <person name="Drula E."/>
            <person name="Ayuso-Fernandez I."/>
            <person name="Pacheco R."/>
            <person name="Padilla G."/>
            <person name="Ferreira P."/>
            <person name="Barriuso J."/>
            <person name="Kellner H."/>
            <person name="Castanera R."/>
            <person name="Alfaro M."/>
            <person name="Ramirez L."/>
            <person name="Pisabarro A.G."/>
            <person name="Kuo A."/>
            <person name="Tritt A."/>
            <person name="Lipzen A."/>
            <person name="He G."/>
            <person name="Yan M."/>
            <person name="Ng V."/>
            <person name="Cullen D."/>
            <person name="Martin F."/>
            <person name="Rosso M.-N."/>
            <person name="Henrissat B."/>
            <person name="Hibbett D."/>
            <person name="Martinez A.T."/>
            <person name="Grigoriev I.V."/>
        </authorList>
    </citation>
    <scope>NUCLEOTIDE SEQUENCE</scope>
    <source>
        <strain evidence="1">AH 44721</strain>
    </source>
</reference>
<dbReference type="EMBL" id="JADNYJ010000025">
    <property type="protein sequence ID" value="KAF8904773.1"/>
    <property type="molecule type" value="Genomic_DNA"/>
</dbReference>
<gene>
    <name evidence="1" type="ORF">CPB84DRAFT_1772783</name>
</gene>
<evidence type="ECO:0000313" key="1">
    <source>
        <dbReference type="EMBL" id="KAF8904773.1"/>
    </source>
</evidence>
<evidence type="ECO:0000313" key="2">
    <source>
        <dbReference type="Proteomes" id="UP000724874"/>
    </source>
</evidence>
<comment type="caution">
    <text evidence="1">The sequence shown here is derived from an EMBL/GenBank/DDBJ whole genome shotgun (WGS) entry which is preliminary data.</text>
</comment>
<sequence length="66" mass="7474">MLLEGLLVHASFELHLISVQESRHLAILHSKYADNIVIVIMIRCVRLKLKAQSVHHFLILSLSGAF</sequence>
<keyword evidence="2" id="KW-1185">Reference proteome</keyword>
<accession>A0A9P5NSD2</accession>
<dbReference type="Proteomes" id="UP000724874">
    <property type="component" value="Unassembled WGS sequence"/>
</dbReference>
<name>A0A9P5NSD2_GYMJU</name>